<dbReference type="PANTHER" id="PTHR30093">
    <property type="entry name" value="GENERAL SECRETION PATHWAY PROTEIN G"/>
    <property type="match status" value="1"/>
</dbReference>
<dbReference type="Pfam" id="PF07963">
    <property type="entry name" value="N_methyl"/>
    <property type="match status" value="1"/>
</dbReference>
<dbReference type="InterPro" id="IPR000983">
    <property type="entry name" value="Bac_GSPG_pilin"/>
</dbReference>
<keyword evidence="2" id="KW-0472">Membrane</keyword>
<dbReference type="PANTHER" id="PTHR30093:SF47">
    <property type="entry name" value="TYPE IV PILUS NON-CORE MINOR PILIN PILE"/>
    <property type="match status" value="1"/>
</dbReference>
<dbReference type="Proteomes" id="UP000663570">
    <property type="component" value="Chromosome"/>
</dbReference>
<keyword evidence="1" id="KW-0488">Methylation</keyword>
<dbReference type="RefSeq" id="WP_206254534.1">
    <property type="nucleotide sequence ID" value="NZ_CP071060.1"/>
</dbReference>
<evidence type="ECO:0000256" key="2">
    <source>
        <dbReference type="SAM" id="Phobius"/>
    </source>
</evidence>
<dbReference type="SUPFAM" id="SSF54523">
    <property type="entry name" value="Pili subunits"/>
    <property type="match status" value="1"/>
</dbReference>
<reference evidence="3 4" key="1">
    <citation type="submission" date="2021-02" db="EMBL/GenBank/DDBJ databases">
        <title>Niveibacterium changnyeongensis HC41.</title>
        <authorList>
            <person name="Kang M."/>
        </authorList>
    </citation>
    <scope>NUCLEOTIDE SEQUENCE [LARGE SCALE GENOMIC DNA]</scope>
    <source>
        <strain evidence="3 4">HC41</strain>
    </source>
</reference>
<feature type="transmembrane region" description="Helical" evidence="2">
    <location>
        <begin position="12"/>
        <end position="34"/>
    </location>
</feature>
<keyword evidence="2" id="KW-1133">Transmembrane helix</keyword>
<gene>
    <name evidence="3" type="ORF">JY500_21325</name>
</gene>
<keyword evidence="2" id="KW-0812">Transmembrane</keyword>
<keyword evidence="4" id="KW-1185">Reference proteome</keyword>
<dbReference type="PROSITE" id="PS00409">
    <property type="entry name" value="PROKAR_NTER_METHYL"/>
    <property type="match status" value="1"/>
</dbReference>
<organism evidence="3 4">
    <name type="scientific">Niveibacterium microcysteis</name>
    <dbReference type="NCBI Taxonomy" id="2811415"/>
    <lineage>
        <taxon>Bacteria</taxon>
        <taxon>Pseudomonadati</taxon>
        <taxon>Pseudomonadota</taxon>
        <taxon>Betaproteobacteria</taxon>
        <taxon>Rhodocyclales</taxon>
        <taxon>Rhodocyclaceae</taxon>
        <taxon>Niveibacterium</taxon>
    </lineage>
</organism>
<dbReference type="InterPro" id="IPR012902">
    <property type="entry name" value="N_methyl_site"/>
</dbReference>
<evidence type="ECO:0000256" key="1">
    <source>
        <dbReference type="ARBA" id="ARBA00022481"/>
    </source>
</evidence>
<dbReference type="EMBL" id="CP071060">
    <property type="protein sequence ID" value="QSI76955.1"/>
    <property type="molecule type" value="Genomic_DNA"/>
</dbReference>
<name>A0ABX7M5B5_9RHOO</name>
<protein>
    <submittedName>
        <fullName evidence="3">Type II secretion system protein</fullName>
    </submittedName>
</protein>
<evidence type="ECO:0000313" key="3">
    <source>
        <dbReference type="EMBL" id="QSI76955.1"/>
    </source>
</evidence>
<dbReference type="PRINTS" id="PR00813">
    <property type="entry name" value="BCTERIALGSPG"/>
</dbReference>
<dbReference type="InterPro" id="IPR045584">
    <property type="entry name" value="Pilin-like"/>
</dbReference>
<proteinExistence type="predicted"/>
<sequence length="157" mass="17068">MKRNAGFTLIELLVTLAIMALLATLVMPVAELALQRSREAELRTALRTLRNAIDAYKQASDDGRIALKAGGSGYPPKLEALVEGVTDAKSPKGAKLYFLRRIPRDPTSTDTYAEPAATWATRSYASDPDHPRSGDDVFDVFSRSPGIGLDGTPYAEW</sequence>
<dbReference type="NCBIfam" id="TIGR02532">
    <property type="entry name" value="IV_pilin_GFxxxE"/>
    <property type="match status" value="1"/>
</dbReference>
<accession>A0ABX7M5B5</accession>
<evidence type="ECO:0000313" key="4">
    <source>
        <dbReference type="Proteomes" id="UP000663570"/>
    </source>
</evidence>
<dbReference type="Gene3D" id="3.30.700.10">
    <property type="entry name" value="Glycoprotein, Type 4 Pilin"/>
    <property type="match status" value="1"/>
</dbReference>